<organism evidence="1 2">
    <name type="scientific">Orbilia oligospora</name>
    <name type="common">Nematode-trapping fungus</name>
    <name type="synonym">Arthrobotrys oligospora</name>
    <dbReference type="NCBI Taxonomy" id="2813651"/>
    <lineage>
        <taxon>Eukaryota</taxon>
        <taxon>Fungi</taxon>
        <taxon>Dikarya</taxon>
        <taxon>Ascomycota</taxon>
        <taxon>Pezizomycotina</taxon>
        <taxon>Orbiliomycetes</taxon>
        <taxon>Orbiliales</taxon>
        <taxon>Orbiliaceae</taxon>
        <taxon>Orbilia</taxon>
    </lineage>
</organism>
<sequence length="473" mass="53365">MPSLSQHTKSPLDGTPGMAPCRNCGDMLEILQGKMASYTLPIGVRPNSLHKDFYDNLVKGPHVIDTQHDYLCLCGDLEAHIHCLQCLTEILKEQTAKEMDFPEVLYPDPRCKPVSWNSVVTSMRNLTPIIIDGPTPDELPCRCREIWKSTAPAEDSMATLLSFVESAEPPPPQCPHRLASRTLRSGNPEVFPRSIADVHIDDATQGRDMGKIFQQQIGSTMLCRNSETPMTIEGQPNHVQYWMRKNYGSAAKGYKWPPGDKPIKVETPQTAFLERFSEDIMCHSTCVDNGSKDPLQYSYCRMIESGIIVWLMDLGVLDSPCCGNCDMDSLILGLSFAVDTNDRIRDELTGELFNVHKASSRQVTNQLALEAWKWYVIHGADEFCCERARRFFRTNRNMFIWGICNSGYYAHVLGQKEGVMQFVEALNHFMMKRIRRSQDGCTDVGNEGPALVDEMVKRANASRLVDFLVYFCA</sequence>
<dbReference type="Proteomes" id="UP000297595">
    <property type="component" value="Unassembled WGS sequence"/>
</dbReference>
<gene>
    <name evidence="1" type="ORF">EYR41_010180</name>
</gene>
<accession>A0A7C8PHR2</accession>
<evidence type="ECO:0000313" key="1">
    <source>
        <dbReference type="EMBL" id="TGJ64103.1"/>
    </source>
</evidence>
<dbReference type="AlphaFoldDB" id="A0A7C8PHR2"/>
<protein>
    <submittedName>
        <fullName evidence="1">Uncharacterized protein</fullName>
    </submittedName>
</protein>
<proteinExistence type="predicted"/>
<evidence type="ECO:0000313" key="2">
    <source>
        <dbReference type="Proteomes" id="UP000297595"/>
    </source>
</evidence>
<reference evidence="1 2" key="1">
    <citation type="submission" date="2019-03" db="EMBL/GenBank/DDBJ databases">
        <title>Nematode-trapping fungi genome.</title>
        <authorList>
            <person name="Vidal-Diez De Ulzurrun G."/>
        </authorList>
    </citation>
    <scope>NUCLEOTIDE SEQUENCE [LARGE SCALE GENOMIC DNA]</scope>
    <source>
        <strain evidence="1 2">TWF154</strain>
    </source>
</reference>
<dbReference type="EMBL" id="SOZJ01000007">
    <property type="protein sequence ID" value="TGJ64103.1"/>
    <property type="molecule type" value="Genomic_DNA"/>
</dbReference>
<comment type="caution">
    <text evidence="1">The sequence shown here is derived from an EMBL/GenBank/DDBJ whole genome shotgun (WGS) entry which is preliminary data.</text>
</comment>
<name>A0A7C8PHR2_ORBOL</name>